<keyword evidence="8" id="KW-0560">Oxidoreductase</keyword>
<protein>
    <recommendedName>
        <fullName evidence="6">Glycolate oxidase iron-sulfur subunit</fullName>
        <ecNumber evidence="6">1.1.99.14</ecNumber>
    </recommendedName>
</protein>
<dbReference type="RefSeq" id="WP_275681823.1">
    <property type="nucleotide sequence ID" value="NZ_JAJLJH010000001.1"/>
</dbReference>
<keyword evidence="6" id="KW-0249">Electron transport</keyword>
<evidence type="ECO:0000256" key="3">
    <source>
        <dbReference type="ARBA" id="ARBA00022737"/>
    </source>
</evidence>
<keyword evidence="1 6" id="KW-0004">4Fe-4S</keyword>
<dbReference type="InterPro" id="IPR017900">
    <property type="entry name" value="4Fe4S_Fe_S_CS"/>
</dbReference>
<dbReference type="PROSITE" id="PS00198">
    <property type="entry name" value="4FE4S_FER_1"/>
    <property type="match status" value="1"/>
</dbReference>
<evidence type="ECO:0000256" key="2">
    <source>
        <dbReference type="ARBA" id="ARBA00022723"/>
    </source>
</evidence>
<dbReference type="Pfam" id="PF13183">
    <property type="entry name" value="Fer4_8"/>
    <property type="match status" value="1"/>
</dbReference>
<evidence type="ECO:0000256" key="6">
    <source>
        <dbReference type="PIRNR" id="PIRNR000139"/>
    </source>
</evidence>
<name>A0A9X2BZX6_9BURK</name>
<dbReference type="GO" id="GO:0051539">
    <property type="term" value="F:4 iron, 4 sulfur cluster binding"/>
    <property type="evidence" value="ECO:0007669"/>
    <property type="project" value="UniProtKB-UniRule"/>
</dbReference>
<dbReference type="Gene3D" id="1.10.1060.10">
    <property type="entry name" value="Alpha-helical ferredoxin"/>
    <property type="match status" value="1"/>
</dbReference>
<dbReference type="FunFam" id="1.10.1060.10:FF:000012">
    <property type="entry name" value="Glycolate oxidase iron-sulfur subunit"/>
    <property type="match status" value="1"/>
</dbReference>
<keyword evidence="4 6" id="KW-0408">Iron</keyword>
<evidence type="ECO:0000256" key="1">
    <source>
        <dbReference type="ARBA" id="ARBA00022485"/>
    </source>
</evidence>
<dbReference type="PANTHER" id="PTHR32479">
    <property type="entry name" value="GLYCOLATE OXIDASE IRON-SULFUR SUBUNIT"/>
    <property type="match status" value="1"/>
</dbReference>
<dbReference type="InterPro" id="IPR004017">
    <property type="entry name" value="Cys_rich_dom"/>
</dbReference>
<organism evidence="8 9">
    <name type="scientific">Scleromatobacter humisilvae</name>
    <dbReference type="NCBI Taxonomy" id="2897159"/>
    <lineage>
        <taxon>Bacteria</taxon>
        <taxon>Pseudomonadati</taxon>
        <taxon>Pseudomonadota</taxon>
        <taxon>Betaproteobacteria</taxon>
        <taxon>Burkholderiales</taxon>
        <taxon>Sphaerotilaceae</taxon>
        <taxon>Scleromatobacter</taxon>
    </lineage>
</organism>
<reference evidence="8" key="1">
    <citation type="submission" date="2021-11" db="EMBL/GenBank/DDBJ databases">
        <title>BS-T2-15 a new species belonging to the Comamonadaceae family isolated from the soil of a French oak forest.</title>
        <authorList>
            <person name="Mieszkin S."/>
            <person name="Alain K."/>
        </authorList>
    </citation>
    <scope>NUCLEOTIDE SEQUENCE</scope>
    <source>
        <strain evidence="8">BS-T2-15</strain>
    </source>
</reference>
<evidence type="ECO:0000256" key="5">
    <source>
        <dbReference type="ARBA" id="ARBA00023014"/>
    </source>
</evidence>
<evidence type="ECO:0000259" key="7">
    <source>
        <dbReference type="PROSITE" id="PS51379"/>
    </source>
</evidence>
<gene>
    <name evidence="8" type="primary">glcF</name>
    <name evidence="8" type="ORF">LPC04_08940</name>
</gene>
<comment type="catalytic activity">
    <reaction evidence="6">
        <text>(R)-lactate + A = pyruvate + AH2</text>
        <dbReference type="Rhea" id="RHEA:15089"/>
        <dbReference type="ChEBI" id="CHEBI:13193"/>
        <dbReference type="ChEBI" id="CHEBI:15361"/>
        <dbReference type="ChEBI" id="CHEBI:16004"/>
        <dbReference type="ChEBI" id="CHEBI:17499"/>
    </reaction>
</comment>
<dbReference type="InterPro" id="IPR012257">
    <property type="entry name" value="Glc_ox_4Fe-4S"/>
</dbReference>
<keyword evidence="5 6" id="KW-0411">Iron-sulfur</keyword>
<comment type="function">
    <text evidence="6">Component of a complex that catalyzes the oxidation of glycolate to glyoxylate.</text>
</comment>
<evidence type="ECO:0000256" key="4">
    <source>
        <dbReference type="ARBA" id="ARBA00023004"/>
    </source>
</evidence>
<dbReference type="EMBL" id="JAJLJH010000001">
    <property type="protein sequence ID" value="MCK9685831.1"/>
    <property type="molecule type" value="Genomic_DNA"/>
</dbReference>
<dbReference type="PANTHER" id="PTHR32479:SF17">
    <property type="entry name" value="GLYCOLATE OXIDASE IRON-SULFUR SUBUNIT"/>
    <property type="match status" value="1"/>
</dbReference>
<comment type="caution">
    <text evidence="8">The sequence shown here is derived from an EMBL/GenBank/DDBJ whole genome shotgun (WGS) entry which is preliminary data.</text>
</comment>
<keyword evidence="6" id="KW-0813">Transport</keyword>
<keyword evidence="2 6" id="KW-0479">Metal-binding</keyword>
<dbReference type="AlphaFoldDB" id="A0A9X2BZX6"/>
<dbReference type="PIRSF" id="PIRSF000139">
    <property type="entry name" value="Glc_ox_4Fe-4S"/>
    <property type="match status" value="1"/>
</dbReference>
<accession>A0A9X2BZX6</accession>
<dbReference type="Proteomes" id="UP001139353">
    <property type="component" value="Unassembled WGS sequence"/>
</dbReference>
<dbReference type="NCBIfam" id="NF008434">
    <property type="entry name" value="PRK11274.1"/>
    <property type="match status" value="1"/>
</dbReference>
<dbReference type="SUPFAM" id="SSF46548">
    <property type="entry name" value="alpha-helical ferredoxin"/>
    <property type="match status" value="1"/>
</dbReference>
<feature type="domain" description="4Fe-4S ferredoxin-type" evidence="7">
    <location>
        <begin position="66"/>
        <end position="89"/>
    </location>
</feature>
<dbReference type="EC" id="1.1.99.14" evidence="6"/>
<dbReference type="GO" id="GO:0046872">
    <property type="term" value="F:metal ion binding"/>
    <property type="evidence" value="ECO:0007669"/>
    <property type="project" value="UniProtKB-UniRule"/>
</dbReference>
<evidence type="ECO:0000313" key="9">
    <source>
        <dbReference type="Proteomes" id="UP001139353"/>
    </source>
</evidence>
<dbReference type="GO" id="GO:0019154">
    <property type="term" value="F:glycolate dehydrogenase activity"/>
    <property type="evidence" value="ECO:0007669"/>
    <property type="project" value="UniProtKB-EC"/>
</dbReference>
<dbReference type="InterPro" id="IPR009051">
    <property type="entry name" value="Helical_ferredxn"/>
</dbReference>
<dbReference type="PROSITE" id="PS51379">
    <property type="entry name" value="4FE4S_FER_2"/>
    <property type="match status" value="2"/>
</dbReference>
<dbReference type="InterPro" id="IPR017896">
    <property type="entry name" value="4Fe4S_Fe-S-bd"/>
</dbReference>
<evidence type="ECO:0000313" key="8">
    <source>
        <dbReference type="EMBL" id="MCK9685831.1"/>
    </source>
</evidence>
<feature type="domain" description="4Fe-4S ferredoxin-type" evidence="7">
    <location>
        <begin position="16"/>
        <end position="47"/>
    </location>
</feature>
<proteinExistence type="predicted"/>
<comment type="catalytic activity">
    <reaction evidence="6">
        <text>glycolate + A = glyoxylate + AH2</text>
        <dbReference type="Rhea" id="RHEA:21264"/>
        <dbReference type="ChEBI" id="CHEBI:13193"/>
        <dbReference type="ChEBI" id="CHEBI:17499"/>
        <dbReference type="ChEBI" id="CHEBI:29805"/>
        <dbReference type="ChEBI" id="CHEBI:36655"/>
        <dbReference type="EC" id="1.1.99.14"/>
    </reaction>
</comment>
<keyword evidence="3" id="KW-0677">Repeat</keyword>
<comment type="cofactor">
    <cofactor evidence="6">
        <name>[4Fe-4S] cluster</name>
        <dbReference type="ChEBI" id="CHEBI:49883"/>
    </cofactor>
    <text evidence="6">Binds 2 [4Fe-4S] clusters.</text>
</comment>
<dbReference type="Pfam" id="PF02754">
    <property type="entry name" value="CCG"/>
    <property type="match status" value="2"/>
</dbReference>
<keyword evidence="9" id="KW-1185">Reference proteome</keyword>
<sequence>MQTNLSPEFAGTPDGLEAEAILRKCVHCGFCTATCPTYQLLGDELDGPRGRIYLMKQVLEGQAPTRATQVHLDRCLTCRNCESTCPSGVEYGNLVDIGRRIVDAKVDRPLGERTKRWLLREGLTSPLFAPALKLGQAMRPLLPKSLKAKVEPKGAPDAHAGLWPQRTHARKVLMLMGCVQPAMKPNINAATARVLDLAGVQTIVPDGAGCCGAVRSHGGDHDGGLDDMRRNIDAWWPWVAGLTDAGAVEAIVMNASGCGVTVKDYGHALARDPDYAEKAARVSALTRDLSELLDGLMPALLAHWQGVRERRGTAAPEHAPGVPLVFHPPCTLQHGQQLRGGVERMLTALDFDVRLAATESHLCCGSAGTYSVLQPEIATQLRDRKLAALSAAQPGPRAIVSANIGCISHLQSGTATPVRHWIELVDERLAG</sequence>